<dbReference type="Proteomes" id="UP001162156">
    <property type="component" value="Unassembled WGS sequence"/>
</dbReference>
<dbReference type="InterPro" id="IPR001810">
    <property type="entry name" value="F-box_dom"/>
</dbReference>
<dbReference type="AlphaFoldDB" id="A0AAV8ZJB6"/>
<dbReference type="InterPro" id="IPR036047">
    <property type="entry name" value="F-box-like_dom_sf"/>
</dbReference>
<comment type="caution">
    <text evidence="2">The sequence shown here is derived from an EMBL/GenBank/DDBJ whole genome shotgun (WGS) entry which is preliminary data.</text>
</comment>
<proteinExistence type="predicted"/>
<dbReference type="Gene3D" id="1.20.1280.50">
    <property type="match status" value="1"/>
</dbReference>
<reference evidence="2" key="1">
    <citation type="journal article" date="2023" name="Insect Mol. Biol.">
        <title>Genome sequencing provides insights into the evolution of gene families encoding plant cell wall-degrading enzymes in longhorned beetles.</title>
        <authorList>
            <person name="Shin N.R."/>
            <person name="Okamura Y."/>
            <person name="Kirsch R."/>
            <person name="Pauchet Y."/>
        </authorList>
    </citation>
    <scope>NUCLEOTIDE SEQUENCE</scope>
    <source>
        <strain evidence="2">RBIC_L_NR</strain>
    </source>
</reference>
<keyword evidence="3" id="KW-1185">Reference proteome</keyword>
<dbReference type="PROSITE" id="PS50181">
    <property type="entry name" value="FBOX"/>
    <property type="match status" value="1"/>
</dbReference>
<organism evidence="2 3">
    <name type="scientific">Rhamnusium bicolor</name>
    <dbReference type="NCBI Taxonomy" id="1586634"/>
    <lineage>
        <taxon>Eukaryota</taxon>
        <taxon>Metazoa</taxon>
        <taxon>Ecdysozoa</taxon>
        <taxon>Arthropoda</taxon>
        <taxon>Hexapoda</taxon>
        <taxon>Insecta</taxon>
        <taxon>Pterygota</taxon>
        <taxon>Neoptera</taxon>
        <taxon>Endopterygota</taxon>
        <taxon>Coleoptera</taxon>
        <taxon>Polyphaga</taxon>
        <taxon>Cucujiformia</taxon>
        <taxon>Chrysomeloidea</taxon>
        <taxon>Cerambycidae</taxon>
        <taxon>Lepturinae</taxon>
        <taxon>Rhagiini</taxon>
        <taxon>Rhamnusium</taxon>
    </lineage>
</organism>
<evidence type="ECO:0000313" key="2">
    <source>
        <dbReference type="EMBL" id="KAJ8964998.1"/>
    </source>
</evidence>
<dbReference type="Pfam" id="PF12937">
    <property type="entry name" value="F-box-like"/>
    <property type="match status" value="1"/>
</dbReference>
<sequence length="141" mass="16612">MFSLLPFVLSVQLGILPVEMWSTIFRYLDPKSLLAGARSHKLWLNVCRGDPVLRRRLHIALKEEKSYLHNMIVNPRMLTSVSREFPSREYGVNVQKSISKRDIYFSALSEKRPPLNCTEKRDSGKRTNKMHYKKRFSPYRL</sequence>
<name>A0AAV8ZJB6_9CUCU</name>
<evidence type="ECO:0000313" key="3">
    <source>
        <dbReference type="Proteomes" id="UP001162156"/>
    </source>
</evidence>
<dbReference type="EMBL" id="JANEYF010001281">
    <property type="protein sequence ID" value="KAJ8964998.1"/>
    <property type="molecule type" value="Genomic_DNA"/>
</dbReference>
<dbReference type="SUPFAM" id="SSF81383">
    <property type="entry name" value="F-box domain"/>
    <property type="match status" value="1"/>
</dbReference>
<evidence type="ECO:0000259" key="1">
    <source>
        <dbReference type="PROSITE" id="PS50181"/>
    </source>
</evidence>
<accession>A0AAV8ZJB6</accession>
<gene>
    <name evidence="2" type="ORF">NQ314_004396</name>
</gene>
<protein>
    <recommendedName>
        <fullName evidence="1">F-box domain-containing protein</fullName>
    </recommendedName>
</protein>
<feature type="domain" description="F-box" evidence="1">
    <location>
        <begin position="10"/>
        <end position="56"/>
    </location>
</feature>